<proteinExistence type="predicted"/>
<dbReference type="EMBL" id="ML979137">
    <property type="protein sequence ID" value="KAF1914918.1"/>
    <property type="molecule type" value="Genomic_DNA"/>
</dbReference>
<keyword evidence="2" id="KW-1185">Reference proteome</keyword>
<dbReference type="AlphaFoldDB" id="A0A6A5QJB0"/>
<name>A0A6A5QJB0_AMPQU</name>
<dbReference type="Proteomes" id="UP000800096">
    <property type="component" value="Unassembled WGS sequence"/>
</dbReference>
<reference evidence="1" key="1">
    <citation type="journal article" date="2020" name="Stud. Mycol.">
        <title>101 Dothideomycetes genomes: a test case for predicting lifestyles and emergence of pathogens.</title>
        <authorList>
            <person name="Haridas S."/>
            <person name="Albert R."/>
            <person name="Binder M."/>
            <person name="Bloem J."/>
            <person name="Labutti K."/>
            <person name="Salamov A."/>
            <person name="Andreopoulos B."/>
            <person name="Baker S."/>
            <person name="Barry K."/>
            <person name="Bills G."/>
            <person name="Bluhm B."/>
            <person name="Cannon C."/>
            <person name="Castanera R."/>
            <person name="Culley D."/>
            <person name="Daum C."/>
            <person name="Ezra D."/>
            <person name="Gonzalez J."/>
            <person name="Henrissat B."/>
            <person name="Kuo A."/>
            <person name="Liang C."/>
            <person name="Lipzen A."/>
            <person name="Lutzoni F."/>
            <person name="Magnuson J."/>
            <person name="Mondo S."/>
            <person name="Nolan M."/>
            <person name="Ohm R."/>
            <person name="Pangilinan J."/>
            <person name="Park H.-J."/>
            <person name="Ramirez L."/>
            <person name="Alfaro M."/>
            <person name="Sun H."/>
            <person name="Tritt A."/>
            <person name="Yoshinaga Y."/>
            <person name="Zwiers L.-H."/>
            <person name="Turgeon B."/>
            <person name="Goodwin S."/>
            <person name="Spatafora J."/>
            <person name="Crous P."/>
            <person name="Grigoriev I."/>
        </authorList>
    </citation>
    <scope>NUCLEOTIDE SEQUENCE</scope>
    <source>
        <strain evidence="1">HMLAC05119</strain>
    </source>
</reference>
<gene>
    <name evidence="1" type="ORF">BDU57DRAFT_520139</name>
</gene>
<organism evidence="1 2">
    <name type="scientific">Ampelomyces quisqualis</name>
    <name type="common">Powdery mildew agent</name>
    <dbReference type="NCBI Taxonomy" id="50730"/>
    <lineage>
        <taxon>Eukaryota</taxon>
        <taxon>Fungi</taxon>
        <taxon>Dikarya</taxon>
        <taxon>Ascomycota</taxon>
        <taxon>Pezizomycotina</taxon>
        <taxon>Dothideomycetes</taxon>
        <taxon>Pleosporomycetidae</taxon>
        <taxon>Pleosporales</taxon>
        <taxon>Pleosporineae</taxon>
        <taxon>Phaeosphaeriaceae</taxon>
        <taxon>Ampelomyces</taxon>
    </lineage>
</organism>
<evidence type="ECO:0000313" key="2">
    <source>
        <dbReference type="Proteomes" id="UP000800096"/>
    </source>
</evidence>
<protein>
    <submittedName>
        <fullName evidence="1">Uncharacterized protein</fullName>
    </submittedName>
</protein>
<sequence>MHRGHAEYGVAVKASKSLANFEVSTDDGHSIPKVGFGTKFPYCGVCIDTETLEVSKRVAHGPKIDVEDSLTVDLCKMPGQTFHRKALK</sequence>
<dbReference type="OrthoDB" id="289721at2759"/>
<evidence type="ECO:0000313" key="1">
    <source>
        <dbReference type="EMBL" id="KAF1914918.1"/>
    </source>
</evidence>
<accession>A0A6A5QJB0</accession>